<dbReference type="SUPFAM" id="SSF52540">
    <property type="entry name" value="P-loop containing nucleoside triphosphate hydrolases"/>
    <property type="match status" value="1"/>
</dbReference>
<dbReference type="KEGG" id="bbel:109469181"/>
<keyword evidence="6" id="KW-1185">Reference proteome</keyword>
<dbReference type="RefSeq" id="XP_019623168.1">
    <property type="nucleotide sequence ID" value="XM_019767609.1"/>
</dbReference>
<keyword evidence="3" id="KW-0677">Repeat</keyword>
<accession>A0A6P4YFF1</accession>
<protein>
    <submittedName>
        <fullName evidence="7">Spermatogenesis-associated protein 17-like</fullName>
    </submittedName>
</protein>
<feature type="compositionally biased region" description="Pro residues" evidence="5">
    <location>
        <begin position="220"/>
        <end position="237"/>
    </location>
</feature>
<name>A0A6P4YFF1_BRABE</name>
<dbReference type="PANTHER" id="PTHR22706:SF1">
    <property type="entry name" value="ASSEMBLY FACTOR FOR SPINDLE MICROTUBULES"/>
    <property type="match status" value="1"/>
</dbReference>
<dbReference type="Gene3D" id="1.20.5.190">
    <property type="match status" value="1"/>
</dbReference>
<evidence type="ECO:0000313" key="7">
    <source>
        <dbReference type="RefSeq" id="XP_019623168.1"/>
    </source>
</evidence>
<evidence type="ECO:0000256" key="3">
    <source>
        <dbReference type="ARBA" id="ARBA00022737"/>
    </source>
</evidence>
<dbReference type="PROSITE" id="PS50096">
    <property type="entry name" value="IQ"/>
    <property type="match status" value="3"/>
</dbReference>
<evidence type="ECO:0000313" key="6">
    <source>
        <dbReference type="Proteomes" id="UP000515135"/>
    </source>
</evidence>
<dbReference type="GO" id="GO:0005737">
    <property type="term" value="C:cytoplasm"/>
    <property type="evidence" value="ECO:0007669"/>
    <property type="project" value="UniProtKB-SubCell"/>
</dbReference>
<dbReference type="Pfam" id="PF00612">
    <property type="entry name" value="IQ"/>
    <property type="match status" value="3"/>
</dbReference>
<dbReference type="GO" id="GO:0051295">
    <property type="term" value="P:establishment of meiotic spindle localization"/>
    <property type="evidence" value="ECO:0007669"/>
    <property type="project" value="TreeGrafter"/>
</dbReference>
<keyword evidence="4" id="KW-0112">Calmodulin-binding</keyword>
<proteinExistence type="predicted"/>
<dbReference type="AlphaFoldDB" id="A0A6P4YFF1"/>
<keyword evidence="2" id="KW-0963">Cytoplasm</keyword>
<dbReference type="InterPro" id="IPR027417">
    <property type="entry name" value="P-loop_NTPase"/>
</dbReference>
<evidence type="ECO:0000256" key="4">
    <source>
        <dbReference type="ARBA" id="ARBA00022860"/>
    </source>
</evidence>
<sequence length="361" mass="43081">MKNMATMVKLDRLTGKVVEETFIQNRDAEENRLKEYEAALKIQSWFRAVRVRSYIKFLHRCAVTIQRHWRGFLGRGAFRTLVKNSVFVMRMNFYNKMVVRIQKRWRGYYVRKYVHNYYARKRYLEGLQIKNQIVRSELSEYAEMHKREREKRRQELEEKKEIYSARKNHYLLSTHQISGIYNSPYKPFPDEMEYRLMSVKPLSHKRPLRPRDSTMGLVDPSPPGVPPALPQSAPLPPIDKKKPQGPFRQPTEVYAQRYRPLEPTLRVATDYTSEEEARVAMKRKEWEGRINDNTFLPFTRRDRPYSPLLHTTSQYGALPYGTRHFRHEKKETDDDRFKLVCSPIPILEKFNETFSKGQVAL</sequence>
<dbReference type="InterPro" id="IPR051185">
    <property type="entry name" value="ASPM"/>
</dbReference>
<dbReference type="OrthoDB" id="190375at2759"/>
<dbReference type="Proteomes" id="UP000515135">
    <property type="component" value="Unplaced"/>
</dbReference>
<reference evidence="7" key="1">
    <citation type="submission" date="2025-08" db="UniProtKB">
        <authorList>
            <consortium name="RefSeq"/>
        </authorList>
    </citation>
    <scope>IDENTIFICATION</scope>
    <source>
        <tissue evidence="7">Gonad</tissue>
    </source>
</reference>
<evidence type="ECO:0000256" key="2">
    <source>
        <dbReference type="ARBA" id="ARBA00022490"/>
    </source>
</evidence>
<dbReference type="InterPro" id="IPR000048">
    <property type="entry name" value="IQ_motif_EF-hand-BS"/>
</dbReference>
<dbReference type="GO" id="GO:0000278">
    <property type="term" value="P:mitotic cell cycle"/>
    <property type="evidence" value="ECO:0007669"/>
    <property type="project" value="TreeGrafter"/>
</dbReference>
<dbReference type="GO" id="GO:0000922">
    <property type="term" value="C:spindle pole"/>
    <property type="evidence" value="ECO:0007669"/>
    <property type="project" value="TreeGrafter"/>
</dbReference>
<feature type="region of interest" description="Disordered" evidence="5">
    <location>
        <begin position="204"/>
        <end position="248"/>
    </location>
</feature>
<evidence type="ECO:0000256" key="1">
    <source>
        <dbReference type="ARBA" id="ARBA00004496"/>
    </source>
</evidence>
<gene>
    <name evidence="7" type="primary">LOC109469181</name>
</gene>
<organism evidence="6 7">
    <name type="scientific">Branchiostoma belcheri</name>
    <name type="common">Amphioxus</name>
    <dbReference type="NCBI Taxonomy" id="7741"/>
    <lineage>
        <taxon>Eukaryota</taxon>
        <taxon>Metazoa</taxon>
        <taxon>Chordata</taxon>
        <taxon>Cephalochordata</taxon>
        <taxon>Leptocardii</taxon>
        <taxon>Amphioxiformes</taxon>
        <taxon>Branchiostomatidae</taxon>
        <taxon>Branchiostoma</taxon>
    </lineage>
</organism>
<evidence type="ECO:0000256" key="5">
    <source>
        <dbReference type="SAM" id="MobiDB-lite"/>
    </source>
</evidence>
<dbReference type="GeneID" id="109469181"/>
<comment type="subcellular location">
    <subcellularLocation>
        <location evidence="1">Cytoplasm</location>
    </subcellularLocation>
</comment>
<dbReference type="GO" id="GO:0007051">
    <property type="term" value="P:spindle organization"/>
    <property type="evidence" value="ECO:0007669"/>
    <property type="project" value="TreeGrafter"/>
</dbReference>
<dbReference type="PANTHER" id="PTHR22706">
    <property type="entry name" value="ASSEMBLY FACTOR FOR SPINDLE MICROTUBULES"/>
    <property type="match status" value="1"/>
</dbReference>
<dbReference type="GO" id="GO:0005516">
    <property type="term" value="F:calmodulin binding"/>
    <property type="evidence" value="ECO:0007669"/>
    <property type="project" value="UniProtKB-KW"/>
</dbReference>
<dbReference type="SMART" id="SM00015">
    <property type="entry name" value="IQ"/>
    <property type="match status" value="3"/>
</dbReference>